<evidence type="ECO:0000256" key="5">
    <source>
        <dbReference type="ARBA" id="ARBA00022741"/>
    </source>
</evidence>
<evidence type="ECO:0000256" key="7">
    <source>
        <dbReference type="ARBA" id="ARBA00022989"/>
    </source>
</evidence>
<keyword evidence="5" id="KW-0547">Nucleotide-binding</keyword>
<dbReference type="CDD" id="cd18596">
    <property type="entry name" value="ABC_6TM_VMR1_D1_like"/>
    <property type="match status" value="1"/>
</dbReference>
<dbReference type="SUPFAM" id="SSF52540">
    <property type="entry name" value="P-loop containing nucleoside triphosphate hydrolases"/>
    <property type="match status" value="2"/>
</dbReference>
<evidence type="ECO:0000313" key="13">
    <source>
        <dbReference type="EMBL" id="KAF7164261.1"/>
    </source>
</evidence>
<dbReference type="Gene3D" id="3.40.50.300">
    <property type="entry name" value="P-loop containing nucleotide triphosphate hydrolases"/>
    <property type="match status" value="2"/>
</dbReference>
<dbReference type="PANTHER" id="PTHR24223">
    <property type="entry name" value="ATP-BINDING CASSETTE SUB-FAMILY C"/>
    <property type="match status" value="1"/>
</dbReference>
<keyword evidence="2" id="KW-0813">Transport</keyword>
<feature type="transmembrane region" description="Helical" evidence="10">
    <location>
        <begin position="54"/>
        <end position="79"/>
    </location>
</feature>
<keyword evidence="7 10" id="KW-1133">Transmembrane helix</keyword>
<accession>A0A8H6Q0K8</accession>
<sequence>MELLPGVSQYVIAPMTSQFVDGDISAFEDSGQVQRALWQYRTQKLSAFVSTGNLHIGAVSASCLVLILSTCLHHAVGVVKKRPRGRMDATSAVRETTVPVPFALAHLAAALAACGLSWGEAYSRGDWKQSILFSYIVLLAIARLCFQGMHWIHFYGHLNMMTLAALSLAIVKDLVPMVIVGSTYRPTPIASASLACVAAMLATVLASPRPRPLISNAEIHDAEVKTDVSPEETCSLFSYYCSYEWITYVIFRGCQRDLSMDDLPPLPSYDEPLKWLEKIKKQRQKGGKTFRTLCRLLKTEIKSMVCWAATTSVADFFAPFSMLQLLAYLEDPTGAVVHPALWICLLFVGPLMRSFCYQQYIFTATRLLVRVNISLVQEIYQTAMRSHIYDDSVHPHGRPRSQESAAHKAHDQKRTGKSSQANLTSLMSYDVDAIYNSRDIFFVAAAVPISTTIAMVFLYRLLGWPSLFGVLTLCCLTPLPALASRRVSRIQQSVMRATDVRLARISEYLNSIRTLKFFGWEPAAVASINEIRSVEQRRLWRRSVFAAAISMAGDLLPMMSLLVMFSVVVLFTDASLRAPVAFTSLSIMETLRSQFVWLSNISRYSAQGAESLRRVDHFFDTATEIRRHPDGPLELKRATFRRTPIADFRLQDISISFKHNALNVVAGPTGSGKSSLLLSLLGETVLESGTATCPQDVAYVPQSPWLQNDTIRQNIIFYSSFDEARYNTVIEASGLIQDLQQLPAGDLTLVGERGTSLSGGQKQRVSLARALYSRSSTLLLDDIFSALDTHTTSLVYDKCFRSGLLSDRTVVLVTHLLAALKDADQIVQLNHGKASVINMAAESSKAHTQSLPDLVEGPEQDAAISGSSTMAEGSSTESEVTVNVLPNVRAHRSVQPDRIVKEMSATGRVPRTLFLRYMLLFGGISYTIAMLLATVTVQFAYFSITYWLSIWTSAYEEYEHPNSLFYLAVYAAAIISFLLLQLTNNLLYQYGSWTAAKKMHTKLVEAVLSAPISWFDQNPIGRAINRFGNDTRSMDTVLIDWLRMSIENGLRFLLRIASIASIMPIFALPAAVICAIGFSIGEMYTRAQISIKRLTSINYSPIFSHFTDSLAGMTVIRAREGMTGVFQKLLAEKLAVHARSAEAQYNCNRWVSVRSDLCAASVAASAGCVAYFWSGSAGLVGFSLTNAIGLSQTILTLVRTMNELEVELNSFQRISEYAEIEPEEKLSDKERAKADTVPASWPTLGKVEFHSVSARYQPDGPDVLRNVSFVANPGERVGIVGRTGSGKSTLGLSLLHFVDLTSGQITIDGLDISHIRLHRLRTSVTLIPQEPVLFSGDVQSNLDPFGEASETELHSALSACTSIEVHGGTTAGETGTNKPTRALTLDTPVAANGENFSQGQRQVLSIARAVCRRSKVVLLDEATASVDHETDMYMQQLLRNMFPDSTIIAIAHRLRTIMDYDRVLVMAEGEIIENDSPANLIKRQGVFWGMLKNTGEYDELVQMAKTAVMEYQPSKATKATKLDTTP</sequence>
<feature type="compositionally biased region" description="Basic and acidic residues" evidence="9">
    <location>
        <begin position="405"/>
        <end position="414"/>
    </location>
</feature>
<feature type="transmembrane region" description="Helical" evidence="10">
    <location>
        <begin position="187"/>
        <end position="206"/>
    </location>
</feature>
<dbReference type="FunFam" id="3.40.50.300:FF:002039">
    <property type="entry name" value="ABC multidrug transporter, putative"/>
    <property type="match status" value="1"/>
</dbReference>
<dbReference type="FunFam" id="3.40.50.300:FF:000838">
    <property type="entry name" value="ABC multidrug transporter (Eurofung)"/>
    <property type="match status" value="1"/>
</dbReference>
<keyword evidence="4" id="KW-0677">Repeat</keyword>
<dbReference type="CDD" id="cd03250">
    <property type="entry name" value="ABCC_MRP_domain1"/>
    <property type="match status" value="1"/>
</dbReference>
<dbReference type="Pfam" id="PF00005">
    <property type="entry name" value="ABC_tran"/>
    <property type="match status" value="2"/>
</dbReference>
<evidence type="ECO:0000259" key="12">
    <source>
        <dbReference type="PROSITE" id="PS50929"/>
    </source>
</evidence>
<proteinExistence type="predicted"/>
<feature type="transmembrane region" description="Helical" evidence="10">
    <location>
        <begin position="158"/>
        <end position="181"/>
    </location>
</feature>
<dbReference type="FunFam" id="1.20.1560.10:FF:000013">
    <property type="entry name" value="ABC transporter C family member 2"/>
    <property type="match status" value="1"/>
</dbReference>
<evidence type="ECO:0000259" key="11">
    <source>
        <dbReference type="PROSITE" id="PS50893"/>
    </source>
</evidence>
<dbReference type="Proteomes" id="UP000654922">
    <property type="component" value="Unassembled WGS sequence"/>
</dbReference>
<dbReference type="GO" id="GO:0005737">
    <property type="term" value="C:cytoplasm"/>
    <property type="evidence" value="ECO:0007669"/>
    <property type="project" value="UniProtKB-ARBA"/>
</dbReference>
<dbReference type="SMART" id="SM00382">
    <property type="entry name" value="AAA"/>
    <property type="match status" value="2"/>
</dbReference>
<dbReference type="GO" id="GO:0016020">
    <property type="term" value="C:membrane"/>
    <property type="evidence" value="ECO:0007669"/>
    <property type="project" value="UniProtKB-SubCell"/>
</dbReference>
<feature type="region of interest" description="Disordered" evidence="9">
    <location>
        <begin position="393"/>
        <end position="419"/>
    </location>
</feature>
<feature type="domain" description="ABC transmembrane type-1" evidence="12">
    <location>
        <begin position="304"/>
        <end position="607"/>
    </location>
</feature>
<reference evidence="13" key="1">
    <citation type="submission" date="2020-06" db="EMBL/GenBank/DDBJ databases">
        <title>Draft genome sequences of strains closely related to Aspergillus parafelis and Aspergillus hiratsukae.</title>
        <authorList>
            <person name="Dos Santos R.A.C."/>
            <person name="Rivero-Menendez O."/>
            <person name="Steenwyk J.L."/>
            <person name="Mead M.E."/>
            <person name="Goldman G.H."/>
            <person name="Alastruey-Izquierdo A."/>
            <person name="Rokas A."/>
        </authorList>
    </citation>
    <scope>NUCLEOTIDE SEQUENCE</scope>
    <source>
        <strain evidence="13">CNM-CM5623</strain>
    </source>
</reference>
<dbReference type="GO" id="GO:0016887">
    <property type="term" value="F:ATP hydrolysis activity"/>
    <property type="evidence" value="ECO:0007669"/>
    <property type="project" value="InterPro"/>
</dbReference>
<feature type="transmembrane region" description="Helical" evidence="10">
    <location>
        <begin position="464"/>
        <end position="483"/>
    </location>
</feature>
<evidence type="ECO:0000256" key="10">
    <source>
        <dbReference type="SAM" id="Phobius"/>
    </source>
</evidence>
<feature type="transmembrane region" description="Helical" evidence="10">
    <location>
        <begin position="305"/>
        <end position="329"/>
    </location>
</feature>
<feature type="domain" description="ABC transporter" evidence="11">
    <location>
        <begin position="1247"/>
        <end position="1493"/>
    </location>
</feature>
<dbReference type="InterPro" id="IPR050173">
    <property type="entry name" value="ABC_transporter_C-like"/>
</dbReference>
<dbReference type="InterPro" id="IPR017871">
    <property type="entry name" value="ABC_transporter-like_CS"/>
</dbReference>
<feature type="transmembrane region" description="Helical" evidence="10">
    <location>
        <begin position="130"/>
        <end position="146"/>
    </location>
</feature>
<dbReference type="CDD" id="cd03244">
    <property type="entry name" value="ABCC_MRP_domain2"/>
    <property type="match status" value="1"/>
</dbReference>
<keyword evidence="6" id="KW-0067">ATP-binding</keyword>
<dbReference type="PANTHER" id="PTHR24223:SF356">
    <property type="entry name" value="ATP-BINDING CASSETTE TRANSPORTER ABC4"/>
    <property type="match status" value="1"/>
</dbReference>
<evidence type="ECO:0000256" key="9">
    <source>
        <dbReference type="SAM" id="MobiDB-lite"/>
    </source>
</evidence>
<dbReference type="PROSITE" id="PS50929">
    <property type="entry name" value="ABC_TM1F"/>
    <property type="match status" value="2"/>
</dbReference>
<dbReference type="GO" id="GO:0140359">
    <property type="term" value="F:ABC-type transporter activity"/>
    <property type="evidence" value="ECO:0007669"/>
    <property type="project" value="InterPro"/>
</dbReference>
<dbReference type="InterPro" id="IPR011527">
    <property type="entry name" value="ABC1_TM_dom"/>
</dbReference>
<dbReference type="CDD" id="cd18604">
    <property type="entry name" value="ABC_6TM_VMR1_D2_like"/>
    <property type="match status" value="1"/>
</dbReference>
<feature type="transmembrane region" description="Helical" evidence="10">
    <location>
        <begin position="964"/>
        <end position="988"/>
    </location>
</feature>
<feature type="transmembrane region" description="Helical" evidence="10">
    <location>
        <begin position="100"/>
        <end position="118"/>
    </location>
</feature>
<feature type="transmembrane region" description="Helical" evidence="10">
    <location>
        <begin position="440"/>
        <end position="458"/>
    </location>
</feature>
<dbReference type="InterPro" id="IPR003439">
    <property type="entry name" value="ABC_transporter-like_ATP-bd"/>
</dbReference>
<evidence type="ECO:0000256" key="6">
    <source>
        <dbReference type="ARBA" id="ARBA00022840"/>
    </source>
</evidence>
<feature type="domain" description="ABC transmembrane type-1" evidence="12">
    <location>
        <begin position="928"/>
        <end position="1205"/>
    </location>
</feature>
<dbReference type="InterPro" id="IPR036640">
    <property type="entry name" value="ABC1_TM_sf"/>
</dbReference>
<evidence type="ECO:0000256" key="8">
    <source>
        <dbReference type="ARBA" id="ARBA00023136"/>
    </source>
</evidence>
<comment type="caution">
    <text evidence="13">The sequence shown here is derived from an EMBL/GenBank/DDBJ whole genome shotgun (WGS) entry which is preliminary data.</text>
</comment>
<evidence type="ECO:0000256" key="4">
    <source>
        <dbReference type="ARBA" id="ARBA00022737"/>
    </source>
</evidence>
<dbReference type="PROSITE" id="PS00211">
    <property type="entry name" value="ABC_TRANSPORTER_1"/>
    <property type="match status" value="2"/>
</dbReference>
<evidence type="ECO:0000256" key="3">
    <source>
        <dbReference type="ARBA" id="ARBA00022692"/>
    </source>
</evidence>
<organism evidence="13 14">
    <name type="scientific">Aspergillus felis</name>
    <dbReference type="NCBI Taxonomy" id="1287682"/>
    <lineage>
        <taxon>Eukaryota</taxon>
        <taxon>Fungi</taxon>
        <taxon>Dikarya</taxon>
        <taxon>Ascomycota</taxon>
        <taxon>Pezizomycotina</taxon>
        <taxon>Eurotiomycetes</taxon>
        <taxon>Eurotiomycetidae</taxon>
        <taxon>Eurotiales</taxon>
        <taxon>Aspergillaceae</taxon>
        <taxon>Aspergillus</taxon>
        <taxon>Aspergillus subgen. Fumigati</taxon>
    </lineage>
</organism>
<feature type="transmembrane region" description="Helical" evidence="10">
    <location>
        <begin position="917"/>
        <end position="944"/>
    </location>
</feature>
<evidence type="ECO:0000313" key="14">
    <source>
        <dbReference type="Proteomes" id="UP000654922"/>
    </source>
</evidence>
<name>A0A8H6Q0K8_9EURO</name>
<dbReference type="InterPro" id="IPR003593">
    <property type="entry name" value="AAA+_ATPase"/>
</dbReference>
<feature type="transmembrane region" description="Helical" evidence="10">
    <location>
        <begin position="544"/>
        <end position="572"/>
    </location>
</feature>
<evidence type="ECO:0000256" key="1">
    <source>
        <dbReference type="ARBA" id="ARBA00004141"/>
    </source>
</evidence>
<evidence type="ECO:0008006" key="15">
    <source>
        <dbReference type="Google" id="ProtNLM"/>
    </source>
</evidence>
<dbReference type="SUPFAM" id="SSF90123">
    <property type="entry name" value="ABC transporter transmembrane region"/>
    <property type="match status" value="2"/>
</dbReference>
<dbReference type="OrthoDB" id="6500128at2759"/>
<dbReference type="InterPro" id="IPR027417">
    <property type="entry name" value="P-loop_NTPase"/>
</dbReference>
<dbReference type="GO" id="GO:0005524">
    <property type="term" value="F:ATP binding"/>
    <property type="evidence" value="ECO:0007669"/>
    <property type="project" value="UniProtKB-KW"/>
</dbReference>
<feature type="transmembrane region" description="Helical" evidence="10">
    <location>
        <begin position="1052"/>
        <end position="1080"/>
    </location>
</feature>
<evidence type="ECO:0000256" key="2">
    <source>
        <dbReference type="ARBA" id="ARBA00022448"/>
    </source>
</evidence>
<feature type="transmembrane region" description="Helical" evidence="10">
    <location>
        <begin position="335"/>
        <end position="352"/>
    </location>
</feature>
<dbReference type="EMBL" id="JACBAE010001333">
    <property type="protein sequence ID" value="KAF7164261.1"/>
    <property type="molecule type" value="Genomic_DNA"/>
</dbReference>
<dbReference type="Pfam" id="PF00664">
    <property type="entry name" value="ABC_membrane"/>
    <property type="match status" value="2"/>
</dbReference>
<keyword evidence="3 10" id="KW-0812">Transmembrane</keyword>
<dbReference type="Gene3D" id="1.20.1560.10">
    <property type="entry name" value="ABC transporter type 1, transmembrane domain"/>
    <property type="match status" value="2"/>
</dbReference>
<comment type="subcellular location">
    <subcellularLocation>
        <location evidence="1">Membrane</location>
        <topology evidence="1">Multi-pass membrane protein</topology>
    </subcellularLocation>
</comment>
<keyword evidence="8 10" id="KW-0472">Membrane</keyword>
<gene>
    <name evidence="13" type="ORF">CNMCM5623_008901</name>
</gene>
<protein>
    <recommendedName>
        <fullName evidence="15">ABC multidrug transporter</fullName>
    </recommendedName>
</protein>
<feature type="domain" description="ABC transporter" evidence="11">
    <location>
        <begin position="633"/>
        <end position="856"/>
    </location>
</feature>
<dbReference type="PROSITE" id="PS50893">
    <property type="entry name" value="ABC_TRANSPORTER_2"/>
    <property type="match status" value="2"/>
</dbReference>